<evidence type="ECO:0008006" key="3">
    <source>
        <dbReference type="Google" id="ProtNLM"/>
    </source>
</evidence>
<dbReference type="Gene3D" id="3.40.30.10">
    <property type="entry name" value="Glutaredoxin"/>
    <property type="match status" value="1"/>
</dbReference>
<dbReference type="EMBL" id="JALJRB010000001">
    <property type="protein sequence ID" value="MCJ8499216.1"/>
    <property type="molecule type" value="Genomic_DNA"/>
</dbReference>
<dbReference type="AlphaFoldDB" id="A0AA41UJB7"/>
<gene>
    <name evidence="1" type="ORF">MRX98_01405</name>
</gene>
<dbReference type="InterPro" id="IPR036249">
    <property type="entry name" value="Thioredoxin-like_sf"/>
</dbReference>
<dbReference type="SUPFAM" id="SSF52833">
    <property type="entry name" value="Thioredoxin-like"/>
    <property type="match status" value="1"/>
</dbReference>
<reference evidence="1" key="1">
    <citation type="submission" date="2022-04" db="EMBL/GenBank/DDBJ databases">
        <title>Desulfatitalea alkaliphila sp. nov., a novel anaerobic sulfate-reducing bacterium isolated from terrestrial mud volcano, Taman Peninsula, Russia.</title>
        <authorList>
            <person name="Khomyakova M.A."/>
            <person name="Merkel A.Y."/>
            <person name="Slobodkin A.I."/>
        </authorList>
    </citation>
    <scope>NUCLEOTIDE SEQUENCE</scope>
    <source>
        <strain evidence="1">M08but</strain>
    </source>
</reference>
<accession>A0AA41UJB7</accession>
<evidence type="ECO:0000313" key="1">
    <source>
        <dbReference type="EMBL" id="MCJ8499216.1"/>
    </source>
</evidence>
<dbReference type="RefSeq" id="WP_246902367.1">
    <property type="nucleotide sequence ID" value="NZ_JALJRB010000001.1"/>
</dbReference>
<proteinExistence type="predicted"/>
<name>A0AA41UJB7_9BACT</name>
<evidence type="ECO:0000313" key="2">
    <source>
        <dbReference type="Proteomes" id="UP001165427"/>
    </source>
</evidence>
<protein>
    <recommendedName>
        <fullName evidence="3">Thioredoxin 1</fullName>
    </recommendedName>
</protein>
<comment type="caution">
    <text evidence="1">The sequence shown here is derived from an EMBL/GenBank/DDBJ whole genome shotgun (WGS) entry which is preliminary data.</text>
</comment>
<sequence length="109" mass="12076">MNTSLCRIRPDNYLQEVALADKPVLMLCMPFNEAFPSQLKVVEAVADQMKAVVKVGLLDEAFIDTFKKNLQISGTPTFLIMVKGKERSRMIGLADHQMLSDFIAGTTVA</sequence>
<dbReference type="Proteomes" id="UP001165427">
    <property type="component" value="Unassembled WGS sequence"/>
</dbReference>
<keyword evidence="2" id="KW-1185">Reference proteome</keyword>
<organism evidence="1 2">
    <name type="scientific">Desulfatitalea alkaliphila</name>
    <dbReference type="NCBI Taxonomy" id="2929485"/>
    <lineage>
        <taxon>Bacteria</taxon>
        <taxon>Pseudomonadati</taxon>
        <taxon>Thermodesulfobacteriota</taxon>
        <taxon>Desulfobacteria</taxon>
        <taxon>Desulfobacterales</taxon>
        <taxon>Desulfosarcinaceae</taxon>
        <taxon>Desulfatitalea</taxon>
    </lineage>
</organism>